<comment type="subcellular location">
    <subcellularLocation>
        <location evidence="1 8">Nucleus</location>
    </subcellularLocation>
</comment>
<evidence type="ECO:0000256" key="7">
    <source>
        <dbReference type="ARBA" id="ARBA00046777"/>
    </source>
</evidence>
<keyword evidence="11" id="KW-1185">Reference proteome</keyword>
<sequence>MVYHIVNPEENIEFLNKIRAARGLLKKNLVNTQLHGYEEQKKQAYNIIKRTVHSAESDSFLLIGPRGCGKTTLVTACLNDLEKECENSNNYLVIKLNGLIHTDDNLALKDIIQQLHFQELDGDRITGSFSDNLFFVLQSLRSGNRDTSKAVIFILDEFHLFCAHRNQTLLYNLFDVAQSAQAPICVIGITPRIDITEMLEKRVKSRFSHRQIMVYPNHDFKQWIHLIINYLSLPEKRANIVKPLDYQFNSFWNDKIVDLFNNKQIVANLKRLFEFGPSERILKSWLFQVISKISEDTHFITDEIISEVIGNCNDARVELLKDLSVLEFCLVIAMSHHNEIYDGDPFNFEMIFKRYSKFASQNFSAQISQRPIILKSFERLAELELIMPINSGSKAFKKEYQLYNLLVTESQVKDAANSYSGLPTDVVQWSSSNVFSL</sequence>
<evidence type="ECO:0000256" key="3">
    <source>
        <dbReference type="ARBA" id="ARBA00019083"/>
    </source>
</evidence>
<dbReference type="Gene3D" id="3.40.50.300">
    <property type="entry name" value="P-loop containing nucleotide triphosphate hydrolases"/>
    <property type="match status" value="1"/>
</dbReference>
<dbReference type="SMART" id="SM00382">
    <property type="entry name" value="AAA"/>
    <property type="match status" value="1"/>
</dbReference>
<dbReference type="InterPro" id="IPR003593">
    <property type="entry name" value="AAA+_ATPase"/>
</dbReference>
<dbReference type="PIRSF" id="PIRSF007858">
    <property type="entry name" value="ORC4"/>
    <property type="match status" value="1"/>
</dbReference>
<comment type="caution">
    <text evidence="10">The sequence shown here is derived from an EMBL/GenBank/DDBJ whole genome shotgun (WGS) entry which is preliminary data.</text>
</comment>
<dbReference type="Pfam" id="PF00004">
    <property type="entry name" value="AAA"/>
    <property type="match status" value="1"/>
</dbReference>
<keyword evidence="5 8" id="KW-0238">DNA-binding</keyword>
<dbReference type="EMBL" id="JAPXFL010000006">
    <property type="protein sequence ID" value="KAK9505535.1"/>
    <property type="molecule type" value="Genomic_DNA"/>
</dbReference>
<comment type="function">
    <text evidence="8">Component of the origin recognition complex (ORC) that binds origins of replication.</text>
</comment>
<comment type="subunit">
    <text evidence="7">Component of ORC, a complex composed of at least 6 subunits: ORC1, ORC2, ORC3, ORC4, ORC5 and ORC6. ORC is regulated in a cell-cycle dependent manner. It is sequentially assembled at the exit from anaphase of mitosis and disassembled as cells enter S phase. Interacts with DBF4. Interacts with POLQ.</text>
</comment>
<evidence type="ECO:0000256" key="2">
    <source>
        <dbReference type="ARBA" id="ARBA00005334"/>
    </source>
</evidence>
<evidence type="ECO:0000256" key="4">
    <source>
        <dbReference type="ARBA" id="ARBA00022705"/>
    </source>
</evidence>
<dbReference type="GO" id="GO:0003688">
    <property type="term" value="F:DNA replication origin binding"/>
    <property type="evidence" value="ECO:0007669"/>
    <property type="project" value="TreeGrafter"/>
</dbReference>
<evidence type="ECO:0000256" key="5">
    <source>
        <dbReference type="ARBA" id="ARBA00023125"/>
    </source>
</evidence>
<evidence type="ECO:0000256" key="6">
    <source>
        <dbReference type="ARBA" id="ARBA00023242"/>
    </source>
</evidence>
<name>A0AAW1D3D8_9HEMI</name>
<dbReference type="GO" id="GO:0016887">
    <property type="term" value="F:ATP hydrolysis activity"/>
    <property type="evidence" value="ECO:0007669"/>
    <property type="project" value="InterPro"/>
</dbReference>
<dbReference type="GO" id="GO:0005664">
    <property type="term" value="C:nuclear origin of replication recognition complex"/>
    <property type="evidence" value="ECO:0007669"/>
    <property type="project" value="TreeGrafter"/>
</dbReference>
<accession>A0AAW1D3D8</accession>
<evidence type="ECO:0000256" key="1">
    <source>
        <dbReference type="ARBA" id="ARBA00004123"/>
    </source>
</evidence>
<dbReference type="InterPro" id="IPR016527">
    <property type="entry name" value="ORC4"/>
</dbReference>
<dbReference type="InterPro" id="IPR032705">
    <property type="entry name" value="ORC4_C"/>
</dbReference>
<gene>
    <name evidence="10" type="ORF">O3M35_009563</name>
</gene>
<evidence type="ECO:0000259" key="9">
    <source>
        <dbReference type="SMART" id="SM00382"/>
    </source>
</evidence>
<proteinExistence type="inferred from homology"/>
<dbReference type="PANTHER" id="PTHR12087">
    <property type="entry name" value="ORIGIN RECOGNITION COMPLEX SUBUNIT 4"/>
    <property type="match status" value="1"/>
</dbReference>
<dbReference type="PANTHER" id="PTHR12087:SF0">
    <property type="entry name" value="ORIGIN RECOGNITION COMPLEX SUBUNIT 4"/>
    <property type="match status" value="1"/>
</dbReference>
<organism evidence="10 11">
    <name type="scientific">Rhynocoris fuscipes</name>
    <dbReference type="NCBI Taxonomy" id="488301"/>
    <lineage>
        <taxon>Eukaryota</taxon>
        <taxon>Metazoa</taxon>
        <taxon>Ecdysozoa</taxon>
        <taxon>Arthropoda</taxon>
        <taxon>Hexapoda</taxon>
        <taxon>Insecta</taxon>
        <taxon>Pterygota</taxon>
        <taxon>Neoptera</taxon>
        <taxon>Paraneoptera</taxon>
        <taxon>Hemiptera</taxon>
        <taxon>Heteroptera</taxon>
        <taxon>Panheteroptera</taxon>
        <taxon>Cimicomorpha</taxon>
        <taxon>Reduviidae</taxon>
        <taxon>Harpactorinae</taxon>
        <taxon>Harpactorini</taxon>
        <taxon>Rhynocoris</taxon>
    </lineage>
</organism>
<feature type="domain" description="AAA+ ATPase" evidence="9">
    <location>
        <begin position="56"/>
        <end position="217"/>
    </location>
</feature>
<dbReference type="SUPFAM" id="SSF52540">
    <property type="entry name" value="P-loop containing nucleoside triphosphate hydrolases"/>
    <property type="match status" value="1"/>
</dbReference>
<dbReference type="GO" id="GO:0005524">
    <property type="term" value="F:ATP binding"/>
    <property type="evidence" value="ECO:0007669"/>
    <property type="project" value="InterPro"/>
</dbReference>
<reference evidence="10 11" key="1">
    <citation type="submission" date="2022-12" db="EMBL/GenBank/DDBJ databases">
        <title>Chromosome-level genome assembly of true bugs.</title>
        <authorList>
            <person name="Ma L."/>
            <person name="Li H."/>
        </authorList>
    </citation>
    <scope>NUCLEOTIDE SEQUENCE [LARGE SCALE GENOMIC DNA]</scope>
    <source>
        <strain evidence="10">Lab_2022b</strain>
    </source>
</reference>
<dbReference type="Pfam" id="PF14629">
    <property type="entry name" value="ORC4_C"/>
    <property type="match status" value="1"/>
</dbReference>
<evidence type="ECO:0000313" key="11">
    <source>
        <dbReference type="Proteomes" id="UP001461498"/>
    </source>
</evidence>
<dbReference type="GO" id="GO:0006270">
    <property type="term" value="P:DNA replication initiation"/>
    <property type="evidence" value="ECO:0007669"/>
    <property type="project" value="TreeGrafter"/>
</dbReference>
<dbReference type="CDD" id="cd00009">
    <property type="entry name" value="AAA"/>
    <property type="match status" value="1"/>
</dbReference>
<dbReference type="Proteomes" id="UP001461498">
    <property type="component" value="Unassembled WGS sequence"/>
</dbReference>
<evidence type="ECO:0000313" key="10">
    <source>
        <dbReference type="EMBL" id="KAK9505534.1"/>
    </source>
</evidence>
<dbReference type="InterPro" id="IPR003959">
    <property type="entry name" value="ATPase_AAA_core"/>
</dbReference>
<keyword evidence="4 8" id="KW-0235">DNA replication</keyword>
<comment type="similarity">
    <text evidence="2 8">Belongs to the ORC4 family.</text>
</comment>
<dbReference type="EMBL" id="JAPXFL010000006">
    <property type="protein sequence ID" value="KAK9505534.1"/>
    <property type="molecule type" value="Genomic_DNA"/>
</dbReference>
<dbReference type="AlphaFoldDB" id="A0AAW1D3D8"/>
<dbReference type="InterPro" id="IPR027417">
    <property type="entry name" value="P-loop_NTPase"/>
</dbReference>
<evidence type="ECO:0000256" key="8">
    <source>
        <dbReference type="PIRNR" id="PIRNR007858"/>
    </source>
</evidence>
<keyword evidence="6 8" id="KW-0539">Nucleus</keyword>
<protein>
    <recommendedName>
        <fullName evidence="3 8">Origin recognition complex subunit 4</fullName>
    </recommendedName>
</protein>